<dbReference type="Pfam" id="PF00001">
    <property type="entry name" value="7tm_1"/>
    <property type="match status" value="1"/>
</dbReference>
<evidence type="ECO:0000256" key="2">
    <source>
        <dbReference type="ARBA" id="ARBA00022475"/>
    </source>
</evidence>
<feature type="transmembrane region" description="Helical" evidence="10">
    <location>
        <begin position="28"/>
        <end position="51"/>
    </location>
</feature>
<reference evidence="13" key="1">
    <citation type="submission" date="2025-08" db="UniProtKB">
        <authorList>
            <consortium name="RefSeq"/>
        </authorList>
    </citation>
    <scope>IDENTIFICATION</scope>
</reference>
<accession>A0A6J2VY90</accession>
<dbReference type="InterPro" id="IPR050569">
    <property type="entry name" value="TAAR"/>
</dbReference>
<keyword evidence="7 9" id="KW-0675">Receptor</keyword>
<dbReference type="PRINTS" id="PR00237">
    <property type="entry name" value="GPCRRHODOPSN"/>
</dbReference>
<dbReference type="GO" id="GO:0001594">
    <property type="term" value="F:trace-amine receptor activity"/>
    <property type="evidence" value="ECO:0007669"/>
    <property type="project" value="TreeGrafter"/>
</dbReference>
<gene>
    <name evidence="13" type="primary">LOC115818707</name>
</gene>
<proteinExistence type="inferred from homology"/>
<comment type="similarity">
    <text evidence="9">Belongs to the G-protein coupled receptor 1 family.</text>
</comment>
<comment type="subcellular location">
    <subcellularLocation>
        <location evidence="1">Cell membrane</location>
        <topology evidence="1">Multi-pass membrane protein</topology>
    </subcellularLocation>
</comment>
<name>A0A6J2VY90_CHACN</name>
<feature type="transmembrane region" description="Helical" evidence="10">
    <location>
        <begin position="248"/>
        <end position="273"/>
    </location>
</feature>
<evidence type="ECO:0000256" key="5">
    <source>
        <dbReference type="ARBA" id="ARBA00023040"/>
    </source>
</evidence>
<dbReference type="Gene3D" id="1.20.1070.10">
    <property type="entry name" value="Rhodopsin 7-helix transmembrane proteins"/>
    <property type="match status" value="1"/>
</dbReference>
<evidence type="ECO:0000259" key="11">
    <source>
        <dbReference type="PROSITE" id="PS50262"/>
    </source>
</evidence>
<dbReference type="PANTHER" id="PTHR24249">
    <property type="entry name" value="HISTAMINE RECEPTOR-RELATED G-PROTEIN COUPLED RECEPTOR"/>
    <property type="match status" value="1"/>
</dbReference>
<evidence type="ECO:0000256" key="7">
    <source>
        <dbReference type="ARBA" id="ARBA00023170"/>
    </source>
</evidence>
<keyword evidence="6 10" id="KW-0472">Membrane</keyword>
<dbReference type="GO" id="GO:0005886">
    <property type="term" value="C:plasma membrane"/>
    <property type="evidence" value="ECO:0007669"/>
    <property type="project" value="UniProtKB-SubCell"/>
</dbReference>
<evidence type="ECO:0000256" key="9">
    <source>
        <dbReference type="RuleBase" id="RU000688"/>
    </source>
</evidence>
<dbReference type="PROSITE" id="PS00237">
    <property type="entry name" value="G_PROTEIN_RECEP_F1_1"/>
    <property type="match status" value="1"/>
</dbReference>
<feature type="transmembrane region" description="Helical" evidence="10">
    <location>
        <begin position="92"/>
        <end position="118"/>
    </location>
</feature>
<feature type="domain" description="G-protein coupled receptors family 1 profile" evidence="11">
    <location>
        <begin position="43"/>
        <end position="299"/>
    </location>
</feature>
<feature type="transmembrane region" description="Helical" evidence="10">
    <location>
        <begin position="138"/>
        <end position="160"/>
    </location>
</feature>
<evidence type="ECO:0000256" key="6">
    <source>
        <dbReference type="ARBA" id="ARBA00023136"/>
    </source>
</evidence>
<dbReference type="PANTHER" id="PTHR24249:SF381">
    <property type="entry name" value="TRACE AMINE ASSOCIATED RECEPTOR 19P-RELATED"/>
    <property type="match status" value="1"/>
</dbReference>
<keyword evidence="8 9" id="KW-0807">Transducer</keyword>
<dbReference type="RefSeq" id="XP_030638020.1">
    <property type="nucleotide sequence ID" value="XM_030782160.1"/>
</dbReference>
<dbReference type="Proteomes" id="UP000504632">
    <property type="component" value="Chromosome 8"/>
</dbReference>
<feature type="transmembrane region" description="Helical" evidence="10">
    <location>
        <begin position="191"/>
        <end position="213"/>
    </location>
</feature>
<keyword evidence="2" id="KW-1003">Cell membrane</keyword>
<evidence type="ECO:0000313" key="12">
    <source>
        <dbReference type="Proteomes" id="UP000504632"/>
    </source>
</evidence>
<protein>
    <submittedName>
        <fullName evidence="13">Trace amine-associated receptor 13c-like</fullName>
    </submittedName>
</protein>
<sequence length="333" mass="37758">MRPQEVNKTDYCLQSCIEKPFFNAVHTLLYVIAGAFVLFTVFGNLLVIISVCHFKQLHTPSNILVTSLALSDFLVGLFVMPLHLTFWIESCWLFGVLFCGMYNYVACHLTSVSVYNVVLIAVDRYFALSNPFLYSRKISLSVMCTVTLLNWLLSFIYNYFLVDFKGILTNSKQCPGECDVSIGKILNITDLVVVFLFPTAAIILLYAKIFVIVKRHAGAIRDLTNHRKPADGKSVCDHVRSESKAAKVFGILVSVFLACLVPYYFCTLVADYISAEQYYLLNFMLTLFYANSSINPIIYALFYPWFKRSIKLILTLHVFNTESTLTNVLTTNS</sequence>
<evidence type="ECO:0000313" key="13">
    <source>
        <dbReference type="RefSeq" id="XP_030638020.1"/>
    </source>
</evidence>
<keyword evidence="12" id="KW-1185">Reference proteome</keyword>
<feature type="transmembrane region" description="Helical" evidence="10">
    <location>
        <begin position="63"/>
        <end position="86"/>
    </location>
</feature>
<evidence type="ECO:0000256" key="3">
    <source>
        <dbReference type="ARBA" id="ARBA00022692"/>
    </source>
</evidence>
<dbReference type="InterPro" id="IPR000276">
    <property type="entry name" value="GPCR_Rhodpsn"/>
</dbReference>
<dbReference type="PROSITE" id="PS50262">
    <property type="entry name" value="G_PROTEIN_RECEP_F1_2"/>
    <property type="match status" value="1"/>
</dbReference>
<feature type="transmembrane region" description="Helical" evidence="10">
    <location>
        <begin position="279"/>
        <end position="302"/>
    </location>
</feature>
<dbReference type="AlphaFoldDB" id="A0A6J2VY90"/>
<dbReference type="GeneID" id="115818707"/>
<keyword evidence="5 9" id="KW-0297">G-protein coupled receptor</keyword>
<evidence type="ECO:0000256" key="1">
    <source>
        <dbReference type="ARBA" id="ARBA00004651"/>
    </source>
</evidence>
<keyword evidence="3 9" id="KW-0812">Transmembrane</keyword>
<dbReference type="OrthoDB" id="10042731at2759"/>
<evidence type="ECO:0000256" key="10">
    <source>
        <dbReference type="SAM" id="Phobius"/>
    </source>
</evidence>
<dbReference type="InterPro" id="IPR017452">
    <property type="entry name" value="GPCR_Rhodpsn_7TM"/>
</dbReference>
<keyword evidence="4 10" id="KW-1133">Transmembrane helix</keyword>
<organism evidence="12 13">
    <name type="scientific">Chanos chanos</name>
    <name type="common">Milkfish</name>
    <name type="synonym">Mugil chanos</name>
    <dbReference type="NCBI Taxonomy" id="29144"/>
    <lineage>
        <taxon>Eukaryota</taxon>
        <taxon>Metazoa</taxon>
        <taxon>Chordata</taxon>
        <taxon>Craniata</taxon>
        <taxon>Vertebrata</taxon>
        <taxon>Euteleostomi</taxon>
        <taxon>Actinopterygii</taxon>
        <taxon>Neopterygii</taxon>
        <taxon>Teleostei</taxon>
        <taxon>Ostariophysi</taxon>
        <taxon>Gonorynchiformes</taxon>
        <taxon>Chanidae</taxon>
        <taxon>Chanos</taxon>
    </lineage>
</organism>
<evidence type="ECO:0000256" key="8">
    <source>
        <dbReference type="ARBA" id="ARBA00023224"/>
    </source>
</evidence>
<dbReference type="SUPFAM" id="SSF81321">
    <property type="entry name" value="Family A G protein-coupled receptor-like"/>
    <property type="match status" value="1"/>
</dbReference>
<evidence type="ECO:0000256" key="4">
    <source>
        <dbReference type="ARBA" id="ARBA00022989"/>
    </source>
</evidence>
<dbReference type="InParanoid" id="A0A6J2VY90"/>
<dbReference type="SMART" id="SM01381">
    <property type="entry name" value="7TM_GPCR_Srsx"/>
    <property type="match status" value="1"/>
</dbReference>